<dbReference type="Pfam" id="PF05729">
    <property type="entry name" value="NACHT"/>
    <property type="match status" value="1"/>
</dbReference>
<name>A0A2B4RAV7_STYPI</name>
<keyword evidence="3" id="KW-0547">Nucleotide-binding</keyword>
<dbReference type="PROSITE" id="PS51450">
    <property type="entry name" value="LRR"/>
    <property type="match status" value="1"/>
</dbReference>
<keyword evidence="1" id="KW-0433">Leucine-rich repeat</keyword>
<proteinExistence type="predicted"/>
<dbReference type="InterPro" id="IPR051261">
    <property type="entry name" value="NLR"/>
</dbReference>
<protein>
    <submittedName>
        <fullName evidence="6">Nucleotide-binding oligomerization domain-containing protein 2</fullName>
    </submittedName>
</protein>
<dbReference type="OrthoDB" id="5966913at2759"/>
<dbReference type="InterPro" id="IPR027417">
    <property type="entry name" value="P-loop_NTPase"/>
</dbReference>
<comment type="caution">
    <text evidence="6">The sequence shown here is derived from an EMBL/GenBank/DDBJ whole genome shotgun (WGS) entry which is preliminary data.</text>
</comment>
<evidence type="ECO:0000313" key="7">
    <source>
        <dbReference type="Proteomes" id="UP000225706"/>
    </source>
</evidence>
<feature type="domain" description="NACHT" evidence="5">
    <location>
        <begin position="46"/>
        <end position="178"/>
    </location>
</feature>
<keyword evidence="7" id="KW-1185">Reference proteome</keyword>
<evidence type="ECO:0000256" key="2">
    <source>
        <dbReference type="ARBA" id="ARBA00022737"/>
    </source>
</evidence>
<evidence type="ECO:0000313" key="6">
    <source>
        <dbReference type="EMBL" id="PFX14276.1"/>
    </source>
</evidence>
<evidence type="ECO:0000259" key="5">
    <source>
        <dbReference type="Pfam" id="PF05729"/>
    </source>
</evidence>
<dbReference type="Proteomes" id="UP000225706">
    <property type="component" value="Unassembled WGS sequence"/>
</dbReference>
<dbReference type="Gene3D" id="3.80.10.10">
    <property type="entry name" value="Ribonuclease Inhibitor"/>
    <property type="match status" value="1"/>
</dbReference>
<dbReference type="SUPFAM" id="SSF52047">
    <property type="entry name" value="RNI-like"/>
    <property type="match status" value="1"/>
</dbReference>
<organism evidence="6 7">
    <name type="scientific">Stylophora pistillata</name>
    <name type="common">Smooth cauliflower coral</name>
    <dbReference type="NCBI Taxonomy" id="50429"/>
    <lineage>
        <taxon>Eukaryota</taxon>
        <taxon>Metazoa</taxon>
        <taxon>Cnidaria</taxon>
        <taxon>Anthozoa</taxon>
        <taxon>Hexacorallia</taxon>
        <taxon>Scleractinia</taxon>
        <taxon>Astrocoeniina</taxon>
        <taxon>Pocilloporidae</taxon>
        <taxon>Stylophora</taxon>
    </lineage>
</organism>
<keyword evidence="4" id="KW-0067">ATP-binding</keyword>
<gene>
    <name evidence="6" type="primary">Nod2</name>
    <name evidence="6" type="ORF">AWC38_SpisGene21578</name>
</gene>
<dbReference type="Gene3D" id="3.40.50.300">
    <property type="entry name" value="P-loop containing nucleotide triphosphate hydrolases"/>
    <property type="match status" value="1"/>
</dbReference>
<reference evidence="7" key="1">
    <citation type="journal article" date="2017" name="bioRxiv">
        <title>Comparative analysis of the genomes of Stylophora pistillata and Acropora digitifera provides evidence for extensive differences between species of corals.</title>
        <authorList>
            <person name="Voolstra C.R."/>
            <person name="Li Y."/>
            <person name="Liew Y.J."/>
            <person name="Baumgarten S."/>
            <person name="Zoccola D."/>
            <person name="Flot J.-F."/>
            <person name="Tambutte S."/>
            <person name="Allemand D."/>
            <person name="Aranda M."/>
        </authorList>
    </citation>
    <scope>NUCLEOTIDE SEQUENCE [LARGE SCALE GENOMIC DNA]</scope>
</reference>
<dbReference type="InterPro" id="IPR032675">
    <property type="entry name" value="LRR_dom_sf"/>
</dbReference>
<evidence type="ECO:0000256" key="3">
    <source>
        <dbReference type="ARBA" id="ARBA00022741"/>
    </source>
</evidence>
<dbReference type="EMBL" id="LSMT01000807">
    <property type="protein sequence ID" value="PFX14276.1"/>
    <property type="molecule type" value="Genomic_DNA"/>
</dbReference>
<dbReference type="SMART" id="SM00368">
    <property type="entry name" value="LRR_RI"/>
    <property type="match status" value="5"/>
</dbReference>
<dbReference type="AlphaFoldDB" id="A0A2B4RAV7"/>
<dbReference type="Pfam" id="PF13516">
    <property type="entry name" value="LRR_6"/>
    <property type="match status" value="3"/>
</dbReference>
<evidence type="ECO:0000256" key="1">
    <source>
        <dbReference type="ARBA" id="ARBA00022614"/>
    </source>
</evidence>
<accession>A0A2B4RAV7</accession>
<dbReference type="GO" id="GO:0005524">
    <property type="term" value="F:ATP binding"/>
    <property type="evidence" value="ECO:0007669"/>
    <property type="project" value="UniProtKB-KW"/>
</dbReference>
<dbReference type="PANTHER" id="PTHR24106">
    <property type="entry name" value="NACHT, LRR AND CARD DOMAINS-CONTAINING"/>
    <property type="match status" value="1"/>
</dbReference>
<dbReference type="InterPro" id="IPR007111">
    <property type="entry name" value="NACHT_NTPase"/>
</dbReference>
<keyword evidence="2" id="KW-0677">Repeat</keyword>
<evidence type="ECO:0000256" key="4">
    <source>
        <dbReference type="ARBA" id="ARBA00022840"/>
    </source>
</evidence>
<sequence>MDRLNELVAPKTFHKVSRVALISWYLIGVMCLGIFSDTENSESSAFNTAADLSLREMLTLSEHSPSDRMDDEVWNYILENPESVLFMFDGIDEFNHNSKIGDENYHPQFRARPDEKMPLFALYEKLATGKLLDGAAVLTTTRSAALSCIERLPFDKVFEIISFSFKQVENYIEKFSEDTHGKETLRRTIWNCKNISSLCYIPGSCFIICSTLFRMVSNNGSQSPRPTQQTDVYKKAVKIFYLRYCKKFRYKNFPREDLESADFPPEVAPEVAETFDKLEKIAFEGIVEGQLKFGGNELRAMEDSPFLHRLPDQQFCFIHSTMREFFAAKHLANMSETRLRYFVSEHIADGKWKLVLQFLAGLMNDGERLPSTIITDLLPLETEEKEDVCYNEEWTEDMEPRKVTCWPTKDRLHLAETLIKCCSENSKMEQIVQRKLQQIYFTCVDILSYQLTPFDCSSLVSVIKNVQNISHLDLSLKRIGQLGCLKICELLKCSNSQLSWLNLSFNQLTDKEAKDLAKAMKNDNCQLRLLNLEGNNIKDEGAQNLANAISNDNCQLRRLFLTSNSITETGAQHLAEAISNDNCQLRTLDLSCNKIEDEGAKHLADAIQRENCQLRILALKRNNITNKGAKHLADATNNESCQRRTYIDLSQNNITAVANERCVIDIPTQ</sequence>
<dbReference type="InterPro" id="IPR001611">
    <property type="entry name" value="Leu-rich_rpt"/>
</dbReference>